<dbReference type="RefSeq" id="WP_390296480.1">
    <property type="nucleotide sequence ID" value="NZ_JBHSFU010000007.1"/>
</dbReference>
<keyword evidence="2" id="KW-1185">Reference proteome</keyword>
<dbReference type="Proteomes" id="UP001595989">
    <property type="component" value="Unassembled WGS sequence"/>
</dbReference>
<proteinExistence type="predicted"/>
<gene>
    <name evidence="1" type="ORF">ACFO3D_12610</name>
</gene>
<comment type="caution">
    <text evidence="1">The sequence shown here is derived from an EMBL/GenBank/DDBJ whole genome shotgun (WGS) entry which is preliminary data.</text>
</comment>
<reference evidence="2" key="1">
    <citation type="journal article" date="2019" name="Int. J. Syst. Evol. Microbiol.">
        <title>The Global Catalogue of Microorganisms (GCM) 10K type strain sequencing project: providing services to taxonomists for standard genome sequencing and annotation.</title>
        <authorList>
            <consortium name="The Broad Institute Genomics Platform"/>
            <consortium name="The Broad Institute Genome Sequencing Center for Infectious Disease"/>
            <person name="Wu L."/>
            <person name="Ma J."/>
        </authorList>
    </citation>
    <scope>NUCLEOTIDE SEQUENCE [LARGE SCALE GENOMIC DNA]</scope>
    <source>
        <strain evidence="2">CGMCC 4.7426</strain>
    </source>
</reference>
<evidence type="ECO:0000313" key="1">
    <source>
        <dbReference type="EMBL" id="MFC4559034.1"/>
    </source>
</evidence>
<dbReference type="InterPro" id="IPR012347">
    <property type="entry name" value="Ferritin-like"/>
</dbReference>
<sequence>MWKISNPFEAVWNILKTTIDNTDEPTSPLNIIEAGDCWTYILMLEEFLRYEEVGLNTTTDDEMNEMLTDVVRLCEGQSRRLKEFMKQEGIPLPNGPSPKPESQPQEVPLGVKLTDSELANGVALKLATCLQICAKAQADSLRQDIGGIWIGFFTEWVTFGSTLKTLMRHRGWINVPPYYVPPGSPQK</sequence>
<organism evidence="1 2">
    <name type="scientific">Virgibacillus kekensis</name>
    <dbReference type="NCBI Taxonomy" id="202261"/>
    <lineage>
        <taxon>Bacteria</taxon>
        <taxon>Bacillati</taxon>
        <taxon>Bacillota</taxon>
        <taxon>Bacilli</taxon>
        <taxon>Bacillales</taxon>
        <taxon>Bacillaceae</taxon>
        <taxon>Virgibacillus</taxon>
    </lineage>
</organism>
<name>A0ABV9DJM7_9BACI</name>
<evidence type="ECO:0000313" key="2">
    <source>
        <dbReference type="Proteomes" id="UP001595989"/>
    </source>
</evidence>
<protein>
    <submittedName>
        <fullName evidence="1">DUF3231 family protein</fullName>
    </submittedName>
</protein>
<dbReference type="Pfam" id="PF11553">
    <property type="entry name" value="DUF3231"/>
    <property type="match status" value="1"/>
</dbReference>
<accession>A0ABV9DJM7</accession>
<dbReference type="InterPro" id="IPR021617">
    <property type="entry name" value="DUF3231"/>
</dbReference>
<dbReference type="EMBL" id="JBHSFU010000007">
    <property type="protein sequence ID" value="MFC4559034.1"/>
    <property type="molecule type" value="Genomic_DNA"/>
</dbReference>
<dbReference type="Gene3D" id="1.20.1260.10">
    <property type="match status" value="1"/>
</dbReference>